<organism evidence="1 2">
    <name type="scientific">Catenulispora pinistramenti</name>
    <dbReference type="NCBI Taxonomy" id="2705254"/>
    <lineage>
        <taxon>Bacteria</taxon>
        <taxon>Bacillati</taxon>
        <taxon>Actinomycetota</taxon>
        <taxon>Actinomycetes</taxon>
        <taxon>Catenulisporales</taxon>
        <taxon>Catenulisporaceae</taxon>
        <taxon>Catenulispora</taxon>
    </lineage>
</organism>
<comment type="caution">
    <text evidence="1">The sequence shown here is derived from an EMBL/GenBank/DDBJ whole genome shotgun (WGS) entry which is preliminary data.</text>
</comment>
<protein>
    <submittedName>
        <fullName evidence="1">Uncharacterized protein</fullName>
    </submittedName>
</protein>
<evidence type="ECO:0000313" key="1">
    <source>
        <dbReference type="EMBL" id="MBS2546224.1"/>
    </source>
</evidence>
<accession>A0ABS5KIS2</accession>
<dbReference type="RefSeq" id="WP_212007874.1">
    <property type="nucleotide sequence ID" value="NZ_JAAFYZ010000010.1"/>
</dbReference>
<dbReference type="Proteomes" id="UP000730482">
    <property type="component" value="Unassembled WGS sequence"/>
</dbReference>
<name>A0ABS5KIS2_9ACTN</name>
<sequence>METAIAEELLPANAVWTLLADGVFRLEWGTVSIRIQERELYLPTRGPSRRLRRDPTHPDGAA</sequence>
<evidence type="ECO:0000313" key="2">
    <source>
        <dbReference type="Proteomes" id="UP000730482"/>
    </source>
</evidence>
<keyword evidence="2" id="KW-1185">Reference proteome</keyword>
<proteinExistence type="predicted"/>
<reference evidence="1 2" key="1">
    <citation type="submission" date="2020-02" db="EMBL/GenBank/DDBJ databases">
        <title>Acidophilic actinobacteria isolated from forest soil.</title>
        <authorList>
            <person name="Golinska P."/>
        </authorList>
    </citation>
    <scope>NUCLEOTIDE SEQUENCE [LARGE SCALE GENOMIC DNA]</scope>
    <source>
        <strain evidence="1 2">NL8</strain>
    </source>
</reference>
<gene>
    <name evidence="1" type="ORF">KGQ19_05015</name>
</gene>
<dbReference type="EMBL" id="JAAFYZ010000010">
    <property type="protein sequence ID" value="MBS2546224.1"/>
    <property type="molecule type" value="Genomic_DNA"/>
</dbReference>